<dbReference type="EMBL" id="CAJOBA010037808">
    <property type="protein sequence ID" value="CAF4049242.1"/>
    <property type="molecule type" value="Genomic_DNA"/>
</dbReference>
<dbReference type="Pfam" id="PF13384">
    <property type="entry name" value="HTH_23"/>
    <property type="match status" value="1"/>
</dbReference>
<accession>A0A8S2EU66</accession>
<proteinExistence type="predicted"/>
<dbReference type="SUPFAM" id="SSF46689">
    <property type="entry name" value="Homeodomain-like"/>
    <property type="match status" value="1"/>
</dbReference>
<dbReference type="Proteomes" id="UP000677228">
    <property type="component" value="Unassembled WGS sequence"/>
</dbReference>
<dbReference type="Gene3D" id="1.10.10.10">
    <property type="entry name" value="Winged helix-like DNA-binding domain superfamily/Winged helix DNA-binding domain"/>
    <property type="match status" value="1"/>
</dbReference>
<evidence type="ECO:0000313" key="2">
    <source>
        <dbReference type="EMBL" id="CAF4049242.1"/>
    </source>
</evidence>
<dbReference type="EMBL" id="CAJNOK010016260">
    <property type="protein sequence ID" value="CAF1241681.1"/>
    <property type="molecule type" value="Genomic_DNA"/>
</dbReference>
<comment type="caution">
    <text evidence="1">The sequence shown here is derived from an EMBL/GenBank/DDBJ whole genome shotgun (WGS) entry which is preliminary data.</text>
</comment>
<gene>
    <name evidence="1" type="ORF">OVA965_LOCUS25854</name>
    <name evidence="2" type="ORF">TMI583_LOCUS26586</name>
</gene>
<dbReference type="Proteomes" id="UP000682733">
    <property type="component" value="Unassembled WGS sequence"/>
</dbReference>
<evidence type="ECO:0000313" key="3">
    <source>
        <dbReference type="Proteomes" id="UP000677228"/>
    </source>
</evidence>
<dbReference type="InterPro" id="IPR009057">
    <property type="entry name" value="Homeodomain-like_sf"/>
</dbReference>
<evidence type="ECO:0000313" key="1">
    <source>
        <dbReference type="EMBL" id="CAF1241681.1"/>
    </source>
</evidence>
<reference evidence="1" key="1">
    <citation type="submission" date="2021-02" db="EMBL/GenBank/DDBJ databases">
        <authorList>
            <person name="Nowell W R."/>
        </authorList>
    </citation>
    <scope>NUCLEOTIDE SEQUENCE</scope>
</reference>
<name>A0A8S2EU66_9BILA</name>
<protein>
    <submittedName>
        <fullName evidence="1">Uncharacterized protein</fullName>
    </submittedName>
</protein>
<dbReference type="AlphaFoldDB" id="A0A8S2EU66"/>
<sequence length="177" mass="19816">MSSNWNSVGEAYKPDSSVGGMMGKGEGYNVFSHNCNDVTASMPNSSVDATTTFGVSTGIEPKNGHLSVGERWRIISLYYNQNISPSVIAVSIDCTPRTVRNIVRLYDETGDVIEREGRGCPSLGNDNVLILRQLFYRHPTESSAIIADRFFRITNQYTASRTVRYHRRRLGFHPVYT</sequence>
<dbReference type="InterPro" id="IPR036388">
    <property type="entry name" value="WH-like_DNA-bd_sf"/>
</dbReference>
<organism evidence="1 3">
    <name type="scientific">Didymodactylos carnosus</name>
    <dbReference type="NCBI Taxonomy" id="1234261"/>
    <lineage>
        <taxon>Eukaryota</taxon>
        <taxon>Metazoa</taxon>
        <taxon>Spiralia</taxon>
        <taxon>Gnathifera</taxon>
        <taxon>Rotifera</taxon>
        <taxon>Eurotatoria</taxon>
        <taxon>Bdelloidea</taxon>
        <taxon>Philodinida</taxon>
        <taxon>Philodinidae</taxon>
        <taxon>Didymodactylos</taxon>
    </lineage>
</organism>